<dbReference type="GO" id="GO:0003746">
    <property type="term" value="F:translation elongation factor activity"/>
    <property type="evidence" value="ECO:0007669"/>
    <property type="project" value="UniProtKB-KW"/>
</dbReference>
<evidence type="ECO:0000313" key="6">
    <source>
        <dbReference type="EMBL" id="KRN88096.1"/>
    </source>
</evidence>
<dbReference type="InterPro" id="IPR009000">
    <property type="entry name" value="Transl_B-barrel_sf"/>
</dbReference>
<dbReference type="Pfam" id="PF03764">
    <property type="entry name" value="EFG_IV"/>
    <property type="match status" value="1"/>
</dbReference>
<dbReference type="AlphaFoldDB" id="A0A0R2KF92"/>
<dbReference type="GO" id="GO:0032790">
    <property type="term" value="P:ribosome disassembly"/>
    <property type="evidence" value="ECO:0007669"/>
    <property type="project" value="TreeGrafter"/>
</dbReference>
<keyword evidence="2" id="KW-0648">Protein biosynthesis</keyword>
<proteinExistence type="predicted"/>
<dbReference type="SMART" id="SM00889">
    <property type="entry name" value="EFG_IV"/>
    <property type="match status" value="1"/>
</dbReference>
<evidence type="ECO:0000256" key="2">
    <source>
        <dbReference type="ARBA" id="ARBA00022917"/>
    </source>
</evidence>
<keyword evidence="1" id="KW-0547">Nucleotide-binding</keyword>
<dbReference type="InterPro" id="IPR014721">
    <property type="entry name" value="Ribsml_uS5_D2-typ_fold_subgr"/>
</dbReference>
<dbReference type="InterPro" id="IPR020568">
    <property type="entry name" value="Ribosomal_Su5_D2-typ_SF"/>
</dbReference>
<dbReference type="NCBIfam" id="TIGR00231">
    <property type="entry name" value="small_GTP"/>
    <property type="match status" value="1"/>
</dbReference>
<dbReference type="SUPFAM" id="SSF54980">
    <property type="entry name" value="EF-G C-terminal domain-like"/>
    <property type="match status" value="2"/>
</dbReference>
<dbReference type="STRING" id="89059.LAC1533_1856"/>
<evidence type="ECO:0000256" key="3">
    <source>
        <dbReference type="ARBA" id="ARBA00023134"/>
    </source>
</evidence>
<dbReference type="PANTHER" id="PTHR43261:SF1">
    <property type="entry name" value="RIBOSOME-RELEASING FACTOR 2, MITOCHONDRIAL"/>
    <property type="match status" value="1"/>
</dbReference>
<dbReference type="PANTHER" id="PTHR43261">
    <property type="entry name" value="TRANSLATION ELONGATION FACTOR G-RELATED"/>
    <property type="match status" value="1"/>
</dbReference>
<dbReference type="Pfam" id="PF00009">
    <property type="entry name" value="GTP_EFTU"/>
    <property type="match status" value="1"/>
</dbReference>
<gene>
    <name evidence="6" type="ORF">IV43_GL000843</name>
</gene>
<feature type="domain" description="Tr-type G" evidence="5">
    <location>
        <begin position="1"/>
        <end position="237"/>
    </location>
</feature>
<dbReference type="OrthoDB" id="9801591at2"/>
<dbReference type="InterPro" id="IPR000795">
    <property type="entry name" value="T_Tr_GTP-bd_dom"/>
</dbReference>
<dbReference type="InterPro" id="IPR041095">
    <property type="entry name" value="EFG_II"/>
</dbReference>
<evidence type="ECO:0000256" key="4">
    <source>
        <dbReference type="ARBA" id="ARBA00023251"/>
    </source>
</evidence>
<dbReference type="RefSeq" id="WP_010498236.1">
    <property type="nucleotide sequence ID" value="NZ_JQBK01000002.1"/>
</dbReference>
<dbReference type="InterPro" id="IPR035647">
    <property type="entry name" value="EFG_III/V"/>
</dbReference>
<dbReference type="InterPro" id="IPR005517">
    <property type="entry name" value="Transl_elong_EFG/EF2_IV"/>
</dbReference>
<sequence length="654" mass="72539">MKHIVTGIVAHVDAGKTTLSEALLYQTGEVRHFGRVDDQNTFLDPEELEKKRGITIFSHQACLTTSDLALTLLDTPGHVDFAAQTEQVLSVLDYAVLVISANSGIQGYTLTLWRLLERYHVPVFIFVNKMDSTQKKSQDLVQQLQANLSAACLDFGNAIPKLAENNQLADDFYESVALSDDEILNQFLDTGHVKPAAIRDLISQRKIFPCYFGSALKVDKTDELLTGLEYWTQEKPMVSGDFGARIFKVSHTEKKERLTWLRVTSGALHPKAIVLGEQKANQLRVYNGTKYEVSKEISSGEVCAIPGLKETYPGQGLGIKEDAEAPQLTPVLNYAVDPKGQGIQVCLQALRELEDEDPQLHVTWSEQLQEIQVQLMGKIQLEILANLLAARFGLELAFDQGRILYQETITTLVEGVGHFEPLRHYAEVHLLLEPTPRGSGLSFGSDCSLEVLASNWQHQVLTNLQAKQHLGVLAGMPVTDMKITLISGKASNVHTVGGDFRQATWRAVRQGLMELRQQGKCELLEPWYQFNLQVGTDQVGRAMTDIERMSGHFATPEQSTSQSETVVLTGEAPVSEMQGYAEEVRSYTHGKGQLECIFAGYRPCHNTAAVIAEKSYDPVSDLDNTPDSVFCAYGAGYPVAWNEVPQMAHVSYRN</sequence>
<dbReference type="Gene3D" id="2.40.30.10">
    <property type="entry name" value="Translation factors"/>
    <property type="match status" value="1"/>
</dbReference>
<comment type="caution">
    <text evidence="6">The sequence shown here is derived from an EMBL/GenBank/DDBJ whole genome shotgun (WGS) entry which is preliminary data.</text>
</comment>
<dbReference type="InterPro" id="IPR005225">
    <property type="entry name" value="Small_GTP-bd"/>
</dbReference>
<dbReference type="CDD" id="cd03711">
    <property type="entry name" value="Tet_C"/>
    <property type="match status" value="1"/>
</dbReference>
<organism evidence="6 7">
    <name type="scientific">Ligilactobacillus acidipiscis</name>
    <dbReference type="NCBI Taxonomy" id="89059"/>
    <lineage>
        <taxon>Bacteria</taxon>
        <taxon>Bacillati</taxon>
        <taxon>Bacillota</taxon>
        <taxon>Bacilli</taxon>
        <taxon>Lactobacillales</taxon>
        <taxon>Lactobacillaceae</taxon>
        <taxon>Ligilactobacillus</taxon>
    </lineage>
</organism>
<dbReference type="SUPFAM" id="SSF52540">
    <property type="entry name" value="P-loop containing nucleoside triphosphate hydrolases"/>
    <property type="match status" value="1"/>
</dbReference>
<dbReference type="SMART" id="SM00838">
    <property type="entry name" value="EFG_C"/>
    <property type="match status" value="1"/>
</dbReference>
<accession>A0A0R2KF92</accession>
<dbReference type="Pfam" id="PF14492">
    <property type="entry name" value="EFG_III"/>
    <property type="match status" value="1"/>
</dbReference>
<dbReference type="GO" id="GO:0003924">
    <property type="term" value="F:GTPase activity"/>
    <property type="evidence" value="ECO:0007669"/>
    <property type="project" value="InterPro"/>
</dbReference>
<dbReference type="Gene3D" id="3.30.230.10">
    <property type="match status" value="1"/>
</dbReference>
<dbReference type="SUPFAM" id="SSF54211">
    <property type="entry name" value="Ribosomal protein S5 domain 2-like"/>
    <property type="match status" value="1"/>
</dbReference>
<dbReference type="InterPro" id="IPR000640">
    <property type="entry name" value="EFG_V-like"/>
</dbReference>
<keyword evidence="6" id="KW-0251">Elongation factor</keyword>
<dbReference type="Gene3D" id="3.30.70.870">
    <property type="entry name" value="Elongation Factor G (Translational Gtpase), domain 3"/>
    <property type="match status" value="1"/>
</dbReference>
<dbReference type="PATRIC" id="fig|89059.3.peg.881"/>
<reference evidence="6 7" key="1">
    <citation type="journal article" date="2015" name="Genome Announc.">
        <title>Expanding the biotechnology potential of lactobacilli through comparative genomics of 213 strains and associated genera.</title>
        <authorList>
            <person name="Sun Z."/>
            <person name="Harris H.M."/>
            <person name="McCann A."/>
            <person name="Guo C."/>
            <person name="Argimon S."/>
            <person name="Zhang W."/>
            <person name="Yang X."/>
            <person name="Jeffery I.B."/>
            <person name="Cooney J.C."/>
            <person name="Kagawa T.F."/>
            <person name="Liu W."/>
            <person name="Song Y."/>
            <person name="Salvetti E."/>
            <person name="Wrobel A."/>
            <person name="Rasinkangas P."/>
            <person name="Parkhill J."/>
            <person name="Rea M.C."/>
            <person name="O'Sullivan O."/>
            <person name="Ritari J."/>
            <person name="Douillard F.P."/>
            <person name="Paul Ross R."/>
            <person name="Yang R."/>
            <person name="Briner A.E."/>
            <person name="Felis G.E."/>
            <person name="de Vos W.M."/>
            <person name="Barrangou R."/>
            <person name="Klaenhammer T.R."/>
            <person name="Caufield P.W."/>
            <person name="Cui Y."/>
            <person name="Zhang H."/>
            <person name="O'Toole P.W."/>
        </authorList>
    </citation>
    <scope>NUCLEOTIDE SEQUENCE [LARGE SCALE GENOMIC DNA]</scope>
    <source>
        <strain evidence="6 7">DSM 15353</strain>
    </source>
</reference>
<dbReference type="Gene3D" id="3.40.50.300">
    <property type="entry name" value="P-loop containing nucleotide triphosphate hydrolases"/>
    <property type="match status" value="1"/>
</dbReference>
<evidence type="ECO:0000313" key="7">
    <source>
        <dbReference type="Proteomes" id="UP000051491"/>
    </source>
</evidence>
<dbReference type="PRINTS" id="PR00315">
    <property type="entry name" value="ELONGATNFCT"/>
</dbReference>
<protein>
    <submittedName>
        <fullName evidence="6">Translation elongation factor (GTPase)</fullName>
    </submittedName>
</protein>
<dbReference type="Pfam" id="PF00679">
    <property type="entry name" value="EFG_C"/>
    <property type="match status" value="1"/>
</dbReference>
<dbReference type="Gene3D" id="3.30.70.240">
    <property type="match status" value="1"/>
</dbReference>
<dbReference type="EMBL" id="JQBK01000002">
    <property type="protein sequence ID" value="KRN88096.1"/>
    <property type="molecule type" value="Genomic_DNA"/>
</dbReference>
<keyword evidence="3" id="KW-0342">GTP-binding</keyword>
<keyword evidence="4" id="KW-0046">Antibiotic resistance</keyword>
<name>A0A0R2KF92_9LACO</name>
<evidence type="ECO:0000259" key="5">
    <source>
        <dbReference type="PROSITE" id="PS51722"/>
    </source>
</evidence>
<dbReference type="GO" id="GO:0005525">
    <property type="term" value="F:GTP binding"/>
    <property type="evidence" value="ECO:0007669"/>
    <property type="project" value="UniProtKB-KW"/>
</dbReference>
<dbReference type="SUPFAM" id="SSF50447">
    <property type="entry name" value="Translation proteins"/>
    <property type="match status" value="1"/>
</dbReference>
<evidence type="ECO:0000256" key="1">
    <source>
        <dbReference type="ARBA" id="ARBA00022741"/>
    </source>
</evidence>
<dbReference type="PROSITE" id="PS51722">
    <property type="entry name" value="G_TR_2"/>
    <property type="match status" value="1"/>
</dbReference>
<dbReference type="PRINTS" id="PR01037">
    <property type="entry name" value="TCRTETOQM"/>
</dbReference>
<dbReference type="InterPro" id="IPR027417">
    <property type="entry name" value="P-loop_NTPase"/>
</dbReference>
<dbReference type="GO" id="GO:0046677">
    <property type="term" value="P:response to antibiotic"/>
    <property type="evidence" value="ECO:0007669"/>
    <property type="project" value="UniProtKB-KW"/>
</dbReference>
<dbReference type="Proteomes" id="UP000051491">
    <property type="component" value="Unassembled WGS sequence"/>
</dbReference>
<dbReference type="InterPro" id="IPR035650">
    <property type="entry name" value="Tet_C"/>
</dbReference>